<reference evidence="2 3" key="1">
    <citation type="submission" date="2021-11" db="EMBL/GenBank/DDBJ databases">
        <authorList>
            <person name="Oh E.-T."/>
            <person name="Kim S.-B."/>
        </authorList>
    </citation>
    <scope>NUCLEOTIDE SEQUENCE [LARGE SCALE GENOMIC DNA]</scope>
    <source>
        <strain evidence="2 3">MMS20-SJTN17</strain>
    </source>
</reference>
<dbReference type="EMBL" id="JAJITC010000001">
    <property type="protein sequence ID" value="MCC8400847.1"/>
    <property type="molecule type" value="Genomic_DNA"/>
</dbReference>
<evidence type="ECO:0000313" key="2">
    <source>
        <dbReference type="EMBL" id="MCC8400847.1"/>
    </source>
</evidence>
<feature type="chain" id="PRO_5045601129" evidence="1">
    <location>
        <begin position="19"/>
        <end position="126"/>
    </location>
</feature>
<comment type="caution">
    <text evidence="2">The sequence shown here is derived from an EMBL/GenBank/DDBJ whole genome shotgun (WGS) entry which is preliminary data.</text>
</comment>
<name>A0ABS8K850_9BURK</name>
<dbReference type="RefSeq" id="WP_230559739.1">
    <property type="nucleotide sequence ID" value="NZ_JAJITC010000001.1"/>
</dbReference>
<sequence>MKRSVAILLLSLSAVCLAKPPPCDRWPTNVAEGRLRNEGIIDPTKIDHSKTMAVRLASEKIGKDRFYGKDLYREVYHITYYENSGKQVSVITVNDAGWSECSMSGVEVFLVSQHMGPVEPLIKELK</sequence>
<organism evidence="2 3">
    <name type="scientific">Paraburkholderia translucens</name>
    <dbReference type="NCBI Taxonomy" id="2886945"/>
    <lineage>
        <taxon>Bacteria</taxon>
        <taxon>Pseudomonadati</taxon>
        <taxon>Pseudomonadota</taxon>
        <taxon>Betaproteobacteria</taxon>
        <taxon>Burkholderiales</taxon>
        <taxon>Burkholderiaceae</taxon>
        <taxon>Paraburkholderia</taxon>
    </lineage>
</organism>
<feature type="signal peptide" evidence="1">
    <location>
        <begin position="1"/>
        <end position="18"/>
    </location>
</feature>
<gene>
    <name evidence="2" type="ORF">LJ655_02870</name>
</gene>
<keyword evidence="1" id="KW-0732">Signal</keyword>
<protein>
    <submittedName>
        <fullName evidence="2">Uncharacterized protein</fullName>
    </submittedName>
</protein>
<evidence type="ECO:0000256" key="1">
    <source>
        <dbReference type="SAM" id="SignalP"/>
    </source>
</evidence>
<proteinExistence type="predicted"/>
<keyword evidence="3" id="KW-1185">Reference proteome</keyword>
<evidence type="ECO:0000313" key="3">
    <source>
        <dbReference type="Proteomes" id="UP001430614"/>
    </source>
</evidence>
<accession>A0ABS8K850</accession>
<dbReference type="Proteomes" id="UP001430614">
    <property type="component" value="Unassembled WGS sequence"/>
</dbReference>